<organism evidence="1">
    <name type="scientific">Siphoviridae sp. ctsgc4</name>
    <dbReference type="NCBI Taxonomy" id="2826486"/>
    <lineage>
        <taxon>Viruses</taxon>
        <taxon>Duplodnaviria</taxon>
        <taxon>Heunggongvirae</taxon>
        <taxon>Uroviricota</taxon>
        <taxon>Caudoviricetes</taxon>
    </lineage>
</organism>
<evidence type="ECO:0000313" key="1">
    <source>
        <dbReference type="EMBL" id="DAD90213.1"/>
    </source>
</evidence>
<protein>
    <submittedName>
        <fullName evidence="1">Uncharacterized protein</fullName>
    </submittedName>
</protein>
<name>A0A8S5N631_9CAUD</name>
<sequence length="84" mass="9952">MAKIELLDSYEELVSYTAEIRESLDILHEWLAKKPNFEDYWSYHNLIAGHGQHFALLNLIIHRMDYLIEEHTQKINNGLKGEIK</sequence>
<reference evidence="1" key="1">
    <citation type="journal article" date="2021" name="Proc. Natl. Acad. Sci. U.S.A.">
        <title>A Catalog of Tens of Thousands of Viruses from Human Metagenomes Reveals Hidden Associations with Chronic Diseases.</title>
        <authorList>
            <person name="Tisza M.J."/>
            <person name="Buck C.B."/>
        </authorList>
    </citation>
    <scope>NUCLEOTIDE SEQUENCE</scope>
    <source>
        <strain evidence="1">Ctsgc4</strain>
    </source>
</reference>
<accession>A0A8S5N631</accession>
<proteinExistence type="predicted"/>
<dbReference type="EMBL" id="BK015079">
    <property type="protein sequence ID" value="DAD90213.1"/>
    <property type="molecule type" value="Genomic_DNA"/>
</dbReference>